<proteinExistence type="predicted"/>
<dbReference type="EMBL" id="HACA01018845">
    <property type="protein sequence ID" value="CDW36206.1"/>
    <property type="molecule type" value="Transcribed_RNA"/>
</dbReference>
<accession>A0A0K2UES7</accession>
<reference evidence="1" key="1">
    <citation type="submission" date="2014-05" db="EMBL/GenBank/DDBJ databases">
        <authorList>
            <person name="Chronopoulou M."/>
        </authorList>
    </citation>
    <scope>NUCLEOTIDE SEQUENCE</scope>
    <source>
        <tissue evidence="1">Whole organism</tissue>
    </source>
</reference>
<evidence type="ECO:0000313" key="1">
    <source>
        <dbReference type="EMBL" id="CDW36206.1"/>
    </source>
</evidence>
<protein>
    <submittedName>
        <fullName evidence="1">Uncharacterized protein</fullName>
    </submittedName>
</protein>
<sequence>MKFPNFCGTYSSMCSSIDCSGASDMAD</sequence>
<organism evidence="1">
    <name type="scientific">Lepeophtheirus salmonis</name>
    <name type="common">Salmon louse</name>
    <name type="synonym">Caligus salmonis</name>
    <dbReference type="NCBI Taxonomy" id="72036"/>
    <lineage>
        <taxon>Eukaryota</taxon>
        <taxon>Metazoa</taxon>
        <taxon>Ecdysozoa</taxon>
        <taxon>Arthropoda</taxon>
        <taxon>Crustacea</taxon>
        <taxon>Multicrustacea</taxon>
        <taxon>Hexanauplia</taxon>
        <taxon>Copepoda</taxon>
        <taxon>Siphonostomatoida</taxon>
        <taxon>Caligidae</taxon>
        <taxon>Lepeophtheirus</taxon>
    </lineage>
</organism>
<dbReference type="AlphaFoldDB" id="A0A0K2UES7"/>
<name>A0A0K2UES7_LEPSM</name>